<dbReference type="Proteomes" id="UP001179121">
    <property type="component" value="Chromosome"/>
</dbReference>
<evidence type="ECO:0000256" key="7">
    <source>
        <dbReference type="HAMAP-Rule" id="MF_00536"/>
    </source>
</evidence>
<proteinExistence type="inferred from homology"/>
<dbReference type="NCBIfam" id="TIGR00557">
    <property type="entry name" value="pdxA"/>
    <property type="match status" value="1"/>
</dbReference>
<organism evidence="8 9">
    <name type="scientific">Nitrospira tepida</name>
    <dbReference type="NCBI Taxonomy" id="2973512"/>
    <lineage>
        <taxon>Bacteria</taxon>
        <taxon>Pseudomonadati</taxon>
        <taxon>Nitrospirota</taxon>
        <taxon>Nitrospiria</taxon>
        <taxon>Nitrospirales</taxon>
        <taxon>Nitrospiraceae</taxon>
        <taxon>Nitrospira</taxon>
    </lineage>
</organism>
<comment type="miscellaneous">
    <text evidence="7">The active site is located at the dimer interface.</text>
</comment>
<evidence type="ECO:0000256" key="2">
    <source>
        <dbReference type="ARBA" id="ARBA00022723"/>
    </source>
</evidence>
<keyword evidence="6 7" id="KW-0664">Pyridoxine biosynthesis</keyword>
<dbReference type="PANTHER" id="PTHR30004:SF6">
    <property type="entry name" value="D-THREONATE 4-PHOSPHATE DEHYDROGENASE"/>
    <property type="match status" value="1"/>
</dbReference>
<comment type="subunit">
    <text evidence="7">Homodimer.</text>
</comment>
<keyword evidence="2 7" id="KW-0479">Metal-binding</keyword>
<evidence type="ECO:0000256" key="5">
    <source>
        <dbReference type="ARBA" id="ARBA00023027"/>
    </source>
</evidence>
<comment type="function">
    <text evidence="7">Catalyzes the NAD(P)-dependent oxidation of 4-(phosphooxy)-L-threonine (HTP) into 2-amino-3-oxo-4-(phosphooxy)butyric acid which spontaneously decarboxylates to form 3-amino-2-oxopropyl phosphate (AHAP).</text>
</comment>
<feature type="binding site" evidence="7">
    <location>
        <position position="179"/>
    </location>
    <ligand>
        <name>a divalent metal cation</name>
        <dbReference type="ChEBI" id="CHEBI:60240"/>
        <note>ligand shared between dimeric partners</note>
    </ligand>
</feature>
<comment type="similarity">
    <text evidence="7">Belongs to the PdxA family.</text>
</comment>
<comment type="pathway">
    <text evidence="7">Cofactor biosynthesis; pyridoxine 5'-phosphate biosynthesis; pyridoxine 5'-phosphate from D-erythrose 4-phosphate: step 4/5.</text>
</comment>
<dbReference type="EC" id="1.1.1.262" evidence="7"/>
<dbReference type="InterPro" id="IPR005255">
    <property type="entry name" value="PdxA_fam"/>
</dbReference>
<keyword evidence="9" id="KW-1185">Reference proteome</keyword>
<dbReference type="InterPro" id="IPR037510">
    <property type="entry name" value="PdxA"/>
</dbReference>
<comment type="cofactor">
    <cofactor evidence="7">
        <name>a divalent metal cation</name>
        <dbReference type="ChEBI" id="CHEBI:60240"/>
    </cofactor>
    <text evidence="7">Binds 1 divalent metal cation per subunit.</text>
</comment>
<feature type="binding site" evidence="7">
    <location>
        <position position="149"/>
    </location>
    <ligand>
        <name>substrate</name>
    </ligand>
</feature>
<dbReference type="GO" id="GO:0050570">
    <property type="term" value="F:4-hydroxythreonine-4-phosphate dehydrogenase activity"/>
    <property type="evidence" value="ECO:0007669"/>
    <property type="project" value="UniProtKB-UniRule"/>
</dbReference>
<dbReference type="RefSeq" id="WP_289267396.1">
    <property type="nucleotide sequence ID" value="NZ_OX365700.1"/>
</dbReference>
<feature type="binding site" evidence="7">
    <location>
        <position position="296"/>
    </location>
    <ligand>
        <name>substrate</name>
    </ligand>
</feature>
<protein>
    <recommendedName>
        <fullName evidence="7">4-hydroxythreonine-4-phosphate dehydrogenase</fullName>
        <ecNumber evidence="7">1.1.1.262</ecNumber>
    </recommendedName>
    <alternativeName>
        <fullName evidence="7">4-(phosphohydroxy)-L-threonine dehydrogenase</fullName>
    </alternativeName>
</protein>
<feature type="binding site" evidence="7">
    <location>
        <position position="305"/>
    </location>
    <ligand>
        <name>substrate</name>
    </ligand>
</feature>
<gene>
    <name evidence="7" type="primary">pdxA</name>
    <name evidence="8" type="ORF">DNFV4_00834</name>
</gene>
<evidence type="ECO:0000313" key="9">
    <source>
        <dbReference type="Proteomes" id="UP001179121"/>
    </source>
</evidence>
<keyword evidence="1 7" id="KW-0963">Cytoplasm</keyword>
<feature type="binding site" evidence="7">
    <location>
        <position position="224"/>
    </location>
    <ligand>
        <name>a divalent metal cation</name>
        <dbReference type="ChEBI" id="CHEBI:60240"/>
        <note>ligand shared between dimeric partners</note>
    </ligand>
</feature>
<keyword evidence="4 7" id="KW-0560">Oxidoreductase</keyword>
<dbReference type="SUPFAM" id="SSF53659">
    <property type="entry name" value="Isocitrate/Isopropylmalate dehydrogenase-like"/>
    <property type="match status" value="1"/>
</dbReference>
<dbReference type="HAMAP" id="MF_00536">
    <property type="entry name" value="PdxA"/>
    <property type="match status" value="1"/>
</dbReference>
<dbReference type="Gene3D" id="3.40.718.10">
    <property type="entry name" value="Isopropylmalate Dehydrogenase"/>
    <property type="match status" value="1"/>
</dbReference>
<comment type="subcellular location">
    <subcellularLocation>
        <location evidence="7">Cytoplasm</location>
    </subcellularLocation>
</comment>
<dbReference type="Pfam" id="PF04166">
    <property type="entry name" value="PdxA"/>
    <property type="match status" value="1"/>
</dbReference>
<reference evidence="8" key="1">
    <citation type="submission" date="2022-10" db="EMBL/GenBank/DDBJ databases">
        <authorList>
            <person name="Koch H."/>
        </authorList>
    </citation>
    <scope>NUCLEOTIDE SEQUENCE</scope>
    <source>
        <strain evidence="8">DNF</strain>
    </source>
</reference>
<evidence type="ECO:0000313" key="8">
    <source>
        <dbReference type="EMBL" id="CAI4030406.1"/>
    </source>
</evidence>
<dbReference type="KEGG" id="nti:DNFV4_00834"/>
<dbReference type="GO" id="GO:0051287">
    <property type="term" value="F:NAD binding"/>
    <property type="evidence" value="ECO:0007669"/>
    <property type="project" value="InterPro"/>
</dbReference>
<evidence type="ECO:0000256" key="1">
    <source>
        <dbReference type="ARBA" id="ARBA00022490"/>
    </source>
</evidence>
<feature type="binding site" evidence="7">
    <location>
        <position position="150"/>
    </location>
    <ligand>
        <name>substrate</name>
    </ligand>
</feature>
<accession>A0AA86MWT1</accession>
<dbReference type="GO" id="GO:0005737">
    <property type="term" value="C:cytoplasm"/>
    <property type="evidence" value="ECO:0007669"/>
    <property type="project" value="UniProtKB-SubCell"/>
</dbReference>
<feature type="binding site" evidence="7">
    <location>
        <position position="287"/>
    </location>
    <ligand>
        <name>substrate</name>
    </ligand>
</feature>
<dbReference type="AlphaFoldDB" id="A0AA86MWT1"/>
<sequence length="354" mass="37485">MARDRDRIAGDRPPLLGITMGDPAGIGPEVVAKALAKASVRRGCRLLVIGSFPVMERALKLLRSPLKAVKVTDVGLVSAGPKQVPVWDPLPQPLDSFEIGKAAPETGAASVSFITEAVRLAEAGLIDAMVTAPINKEAMHMGGYRYPGHTELLADLTKSTEVGMMILGGPLKIMFTTTHVALRELPEKLTVTAIVKAIRLADLALRESFCIRKPRIGVAALNPHAGEHGLFGDEEQTTIQPAVAQARLAGIDASDPLPADTLFGKAARGAYDGVVALYHDQGLIPLKLVAFGTCVNMTVGLPIIRTSVDHGTAYDIAGRGVAEPGSLLEAIKLAAQLVRIRRQAARTGSRRTSR</sequence>
<evidence type="ECO:0000256" key="3">
    <source>
        <dbReference type="ARBA" id="ARBA00022857"/>
    </source>
</evidence>
<keyword evidence="5 7" id="KW-0520">NAD</keyword>
<evidence type="ECO:0000256" key="4">
    <source>
        <dbReference type="ARBA" id="ARBA00023002"/>
    </source>
</evidence>
<keyword evidence="3 7" id="KW-0521">NADP</keyword>
<dbReference type="GO" id="GO:0046872">
    <property type="term" value="F:metal ion binding"/>
    <property type="evidence" value="ECO:0007669"/>
    <property type="project" value="UniProtKB-UniRule"/>
</dbReference>
<evidence type="ECO:0000256" key="6">
    <source>
        <dbReference type="ARBA" id="ARBA00023096"/>
    </source>
</evidence>
<dbReference type="GO" id="GO:0042823">
    <property type="term" value="P:pyridoxal phosphate biosynthetic process"/>
    <property type="evidence" value="ECO:0007669"/>
    <property type="project" value="UniProtKB-UniRule"/>
</dbReference>
<name>A0AA86MWT1_9BACT</name>
<dbReference type="EMBL" id="OX365700">
    <property type="protein sequence ID" value="CAI4030406.1"/>
    <property type="molecule type" value="Genomic_DNA"/>
</dbReference>
<dbReference type="GO" id="GO:0008615">
    <property type="term" value="P:pyridoxine biosynthetic process"/>
    <property type="evidence" value="ECO:0007669"/>
    <property type="project" value="UniProtKB-UniRule"/>
</dbReference>
<dbReference type="PANTHER" id="PTHR30004">
    <property type="entry name" value="4-HYDROXYTHREONINE-4-PHOSPHATE DEHYDROGENASE"/>
    <property type="match status" value="1"/>
</dbReference>
<comment type="catalytic activity">
    <reaction evidence="7">
        <text>4-(phosphooxy)-L-threonine + NAD(+) = 3-amino-2-oxopropyl phosphate + CO2 + NADH</text>
        <dbReference type="Rhea" id="RHEA:32275"/>
        <dbReference type="ChEBI" id="CHEBI:16526"/>
        <dbReference type="ChEBI" id="CHEBI:57279"/>
        <dbReference type="ChEBI" id="CHEBI:57540"/>
        <dbReference type="ChEBI" id="CHEBI:57945"/>
        <dbReference type="ChEBI" id="CHEBI:58452"/>
        <dbReference type="EC" id="1.1.1.262"/>
    </reaction>
</comment>
<feature type="binding site" evidence="7">
    <location>
        <position position="279"/>
    </location>
    <ligand>
        <name>a divalent metal cation</name>
        <dbReference type="ChEBI" id="CHEBI:60240"/>
        <note>ligand shared between dimeric partners</note>
    </ligand>
</feature>